<dbReference type="STRING" id="98765.A0A2R6NKE3"/>
<proteinExistence type="predicted"/>
<keyword evidence="8" id="KW-1185">Reference proteome</keyword>
<evidence type="ECO:0000256" key="4">
    <source>
        <dbReference type="ARBA" id="ARBA00023002"/>
    </source>
</evidence>
<dbReference type="Pfam" id="PF01494">
    <property type="entry name" value="FAD_binding_3"/>
    <property type="match status" value="1"/>
</dbReference>
<gene>
    <name evidence="7" type="ORF">PHLCEN_2v11393</name>
</gene>
<keyword evidence="5" id="KW-0732">Signal</keyword>
<evidence type="ECO:0000256" key="3">
    <source>
        <dbReference type="ARBA" id="ARBA00022827"/>
    </source>
</evidence>
<evidence type="ECO:0000313" key="8">
    <source>
        <dbReference type="Proteomes" id="UP000186601"/>
    </source>
</evidence>
<dbReference type="PRINTS" id="PR00420">
    <property type="entry name" value="RNGMNOXGNASE"/>
</dbReference>
<evidence type="ECO:0000256" key="1">
    <source>
        <dbReference type="ARBA" id="ARBA00001974"/>
    </source>
</evidence>
<keyword evidence="2" id="KW-0285">Flavoprotein</keyword>
<dbReference type="InterPro" id="IPR002938">
    <property type="entry name" value="FAD-bd"/>
</dbReference>
<dbReference type="PANTHER" id="PTHR43004">
    <property type="entry name" value="TRK SYSTEM POTASSIUM UPTAKE PROTEIN"/>
    <property type="match status" value="1"/>
</dbReference>
<keyword evidence="3" id="KW-0274">FAD</keyword>
<dbReference type="InterPro" id="IPR036188">
    <property type="entry name" value="FAD/NAD-bd_sf"/>
</dbReference>
<accession>A0A2R6NKE3</accession>
<evidence type="ECO:0000256" key="5">
    <source>
        <dbReference type="SAM" id="SignalP"/>
    </source>
</evidence>
<dbReference type="GO" id="GO:0016709">
    <property type="term" value="F:oxidoreductase activity, acting on paired donors, with incorporation or reduction of molecular oxygen, NAD(P)H as one donor, and incorporation of one atom of oxygen"/>
    <property type="evidence" value="ECO:0007669"/>
    <property type="project" value="UniProtKB-ARBA"/>
</dbReference>
<dbReference type="EMBL" id="MLYV02001139">
    <property type="protein sequence ID" value="PSR72698.1"/>
    <property type="molecule type" value="Genomic_DNA"/>
</dbReference>
<organism evidence="7 8">
    <name type="scientific">Hermanssonia centrifuga</name>
    <dbReference type="NCBI Taxonomy" id="98765"/>
    <lineage>
        <taxon>Eukaryota</taxon>
        <taxon>Fungi</taxon>
        <taxon>Dikarya</taxon>
        <taxon>Basidiomycota</taxon>
        <taxon>Agaricomycotina</taxon>
        <taxon>Agaricomycetes</taxon>
        <taxon>Polyporales</taxon>
        <taxon>Meruliaceae</taxon>
        <taxon>Hermanssonia</taxon>
    </lineage>
</organism>
<feature type="signal peptide" evidence="5">
    <location>
        <begin position="1"/>
        <end position="20"/>
    </location>
</feature>
<dbReference type="SUPFAM" id="SSF51905">
    <property type="entry name" value="FAD/NAD(P)-binding domain"/>
    <property type="match status" value="1"/>
</dbReference>
<feature type="chain" id="PRO_5015357257" description="FAD-binding domain-containing protein" evidence="5">
    <location>
        <begin position="21"/>
        <end position="552"/>
    </location>
</feature>
<feature type="domain" description="FAD-binding" evidence="6">
    <location>
        <begin position="6"/>
        <end position="353"/>
    </location>
</feature>
<dbReference type="AlphaFoldDB" id="A0A2R6NKE3"/>
<name>A0A2R6NKE3_9APHY</name>
<comment type="caution">
    <text evidence="7">The sequence shown here is derived from an EMBL/GenBank/DDBJ whole genome shotgun (WGS) entry which is preliminary data.</text>
</comment>
<evidence type="ECO:0000313" key="7">
    <source>
        <dbReference type="EMBL" id="PSR72698.1"/>
    </source>
</evidence>
<sequence>MSAPIPVLIAGAGPSGLVLALTLAKNGVPVRIIEKDTKYHVGQRGAGIQPRSQDIYGYLGTLPDVVSAGRPNLLRCIYEMPGGTVPAKIYDMTPFNPPTPSVPNRNPIILGQAHNEEILRAHLAKHDVYIELCTELVSFEQSESGVTAHIVKHENGNETQETVHTRWLVGADGARSIVRKQLGLTFLGDTRQGEHIVIGDLEVKNLSRDFWHTWGSMSTKLIYLRPTEYDGIFSLLIGGQFDRDALINSREALLNHIRETTNRHELEFGIIKWLSDFKPNIRMVNKFGEGNVFIVGDAAHVHSPTGGQGMNTGVQDAFNLGWKLSLVYKGHTSPSLLETYSEERLPVIDEMLNKTTVLLNKTLAFKSDGSNTASLDRPKILHMLGVNCRSSGIVVDEQPDAADAPKVGYLEEDWSVLYAGDRAPDASRILALEVQPVERSTLFKIFGPTHHTALVYTNVVDPGETKAVLEALQTCPAGSMQTVAVLPHSFAHPAKLEGFDWTILDTNSYALAGYPPVAKGFGVIIVRPDGVVGAIVKGAEGVKRYLSGVFKL</sequence>
<comment type="cofactor">
    <cofactor evidence="1">
        <name>FAD</name>
        <dbReference type="ChEBI" id="CHEBI:57692"/>
    </cofactor>
</comment>
<dbReference type="InterPro" id="IPR050641">
    <property type="entry name" value="RIFMO-like"/>
</dbReference>
<dbReference type="PANTHER" id="PTHR43004:SF19">
    <property type="entry name" value="BINDING MONOOXYGENASE, PUTATIVE (JCVI)-RELATED"/>
    <property type="match status" value="1"/>
</dbReference>
<evidence type="ECO:0000259" key="6">
    <source>
        <dbReference type="Pfam" id="PF01494"/>
    </source>
</evidence>
<reference evidence="7 8" key="1">
    <citation type="submission" date="2018-02" db="EMBL/GenBank/DDBJ databases">
        <title>Genome sequence of the basidiomycete white-rot fungus Phlebia centrifuga.</title>
        <authorList>
            <person name="Granchi Z."/>
            <person name="Peng M."/>
            <person name="de Vries R.P."/>
            <person name="Hilden K."/>
            <person name="Makela M.R."/>
            <person name="Grigoriev I."/>
            <person name="Riley R."/>
        </authorList>
    </citation>
    <scope>NUCLEOTIDE SEQUENCE [LARGE SCALE GENOMIC DNA]</scope>
    <source>
        <strain evidence="7 8">FBCC195</strain>
    </source>
</reference>
<dbReference type="Gene3D" id="3.50.50.60">
    <property type="entry name" value="FAD/NAD(P)-binding domain"/>
    <property type="match status" value="1"/>
</dbReference>
<protein>
    <recommendedName>
        <fullName evidence="6">FAD-binding domain-containing protein</fullName>
    </recommendedName>
</protein>
<keyword evidence="4" id="KW-0560">Oxidoreductase</keyword>
<dbReference type="Gene3D" id="3.30.70.2450">
    <property type="match status" value="1"/>
</dbReference>
<dbReference type="Proteomes" id="UP000186601">
    <property type="component" value="Unassembled WGS sequence"/>
</dbReference>
<dbReference type="GO" id="GO:0071949">
    <property type="term" value="F:FAD binding"/>
    <property type="evidence" value="ECO:0007669"/>
    <property type="project" value="InterPro"/>
</dbReference>
<evidence type="ECO:0000256" key="2">
    <source>
        <dbReference type="ARBA" id="ARBA00022630"/>
    </source>
</evidence>
<dbReference type="OrthoDB" id="2690153at2759"/>